<dbReference type="SUPFAM" id="SSF54791">
    <property type="entry name" value="Eukaryotic type KH-domain (KH-domain type I)"/>
    <property type="match status" value="1"/>
</dbReference>
<dbReference type="GO" id="GO:0004654">
    <property type="term" value="F:polyribonucleotide nucleotidyltransferase activity"/>
    <property type="evidence" value="ECO:0007669"/>
    <property type="project" value="UniProtKB-UniRule"/>
</dbReference>
<sequence>MYQDIFTPTRVTAQVGGKEVILETGRMANQAHGAVWIQCGGTVVLVTVCSQPLEFDKGFFPLTVEYSEKMYAAGRIPGSFFRREIGRPSERETLVSRLIDRPLRPLFPKKGLNEDVQVLASVISADQENDSDVLALTGASAAVMLSPLPFDGPVAGGRIGRVNGQFVLNPTFEQQAQSDLNIVFAASADALTMVEGEATFVPEEVIIDALEWGRQQIQPLVAAQLKLRELAGKPKMEFTPHAEDQVLAARVKELALAAGLEDALRVPEKMARKDARKAVKEKVMENLKNDPAWAENDALKSVGDMLGDLEKKLVRARIVNEGTRIDGRDTTTVRPIQIQTGLLPRAHGSALFRRGETKSMVVTTLGSSTDEQRMDSLTGDVTKRFMLHYNFPPFSVGEVKPVRVSRREIGHGALAEKSLRPVLPADAAFPFTLRVVSETLESNGSSSMAAVCGGSLSLMDAGVPISAPVAGVAMGLIKEGDKFIVLTDILGDEDALGDMDFKIAGTAEGVTGVQMDIKITGLTTEIMRAAMKQAHEGRLHILDEMAKAIAEPRKELSRFAPQHAEVFVNPDIIRLIIGPGGKNIKAITAATGASVDIEDSGRVSIFAPTAEALEKAREMVSYYDQRPDLGKNYLAKVRKIMEIGAIVEVLPNVEALVHVSQLDINRVEQPGDVARLGEDMMVKVIEINGDRIRASRKAVLLEEQGHPWNPEETARPPRSDRGDRGDRNGRGDRGGRDRRDRGDRR</sequence>
<feature type="region of interest" description="Disordered" evidence="9">
    <location>
        <begin position="702"/>
        <end position="745"/>
    </location>
</feature>
<dbReference type="FunFam" id="3.30.230.70:FF:000001">
    <property type="entry name" value="Polyribonucleotide nucleotidyltransferase"/>
    <property type="match status" value="1"/>
</dbReference>
<dbReference type="GO" id="GO:0005829">
    <property type="term" value="C:cytosol"/>
    <property type="evidence" value="ECO:0007669"/>
    <property type="project" value="TreeGrafter"/>
</dbReference>
<dbReference type="Gene3D" id="3.30.230.70">
    <property type="entry name" value="GHMP Kinase, N-terminal domain"/>
    <property type="match status" value="2"/>
</dbReference>
<dbReference type="InterPro" id="IPR004088">
    <property type="entry name" value="KH_dom_type_1"/>
</dbReference>
<dbReference type="InterPro" id="IPR036345">
    <property type="entry name" value="ExoRNase_PH_dom2_sf"/>
</dbReference>
<evidence type="ECO:0000256" key="2">
    <source>
        <dbReference type="ARBA" id="ARBA00022490"/>
    </source>
</evidence>
<gene>
    <name evidence="8 11" type="primary">pnp</name>
    <name evidence="11" type="ORF">DDIC_12655</name>
</gene>
<dbReference type="Pfam" id="PF00013">
    <property type="entry name" value="KH_1"/>
    <property type="match status" value="1"/>
</dbReference>
<keyword evidence="4 8" id="KW-0548">Nucleotidyltransferase</keyword>
<dbReference type="SMART" id="SM00316">
    <property type="entry name" value="S1"/>
    <property type="match status" value="1"/>
</dbReference>
<dbReference type="Gene3D" id="2.40.50.140">
    <property type="entry name" value="Nucleic acid-binding proteins"/>
    <property type="match status" value="1"/>
</dbReference>
<dbReference type="Gene3D" id="3.30.1370.10">
    <property type="entry name" value="K Homology domain, type 1"/>
    <property type="match status" value="1"/>
</dbReference>
<dbReference type="Proteomes" id="UP000297065">
    <property type="component" value="Chromosome"/>
</dbReference>
<evidence type="ECO:0000313" key="12">
    <source>
        <dbReference type="Proteomes" id="UP000297065"/>
    </source>
</evidence>
<dbReference type="InterPro" id="IPR036612">
    <property type="entry name" value="KH_dom_type_1_sf"/>
</dbReference>
<dbReference type="PANTHER" id="PTHR11252:SF0">
    <property type="entry name" value="POLYRIBONUCLEOTIDE NUCLEOTIDYLTRANSFERASE 1, MITOCHONDRIAL"/>
    <property type="match status" value="1"/>
</dbReference>
<dbReference type="HAMAP" id="MF_01595">
    <property type="entry name" value="PNPase"/>
    <property type="match status" value="1"/>
</dbReference>
<dbReference type="CDD" id="cd02393">
    <property type="entry name" value="KH-I_PNPase"/>
    <property type="match status" value="1"/>
</dbReference>
<dbReference type="NCBIfam" id="TIGR03591">
    <property type="entry name" value="polynuc_phos"/>
    <property type="match status" value="1"/>
</dbReference>
<dbReference type="InterPro" id="IPR015847">
    <property type="entry name" value="ExoRNase_PH_dom2"/>
</dbReference>
<evidence type="ECO:0000256" key="8">
    <source>
        <dbReference type="HAMAP-Rule" id="MF_01595"/>
    </source>
</evidence>
<dbReference type="Pfam" id="PF03725">
    <property type="entry name" value="RNase_PH_C"/>
    <property type="match status" value="2"/>
</dbReference>
<protein>
    <recommendedName>
        <fullName evidence="8">Polyribonucleotide nucleotidyltransferase</fullName>
        <ecNumber evidence="8">2.7.7.8</ecNumber>
    </recommendedName>
    <alternativeName>
        <fullName evidence="8">Polynucleotide phosphorylase</fullName>
        <shortName evidence="8">PNPase</shortName>
    </alternativeName>
</protein>
<dbReference type="EMBL" id="CP036295">
    <property type="protein sequence ID" value="QCC86713.1"/>
    <property type="molecule type" value="Genomic_DNA"/>
</dbReference>
<dbReference type="EC" id="2.7.7.8" evidence="8"/>
<comment type="catalytic activity">
    <reaction evidence="8">
        <text>RNA(n+1) + phosphate = RNA(n) + a ribonucleoside 5'-diphosphate</text>
        <dbReference type="Rhea" id="RHEA:22096"/>
        <dbReference type="Rhea" id="RHEA-COMP:14527"/>
        <dbReference type="Rhea" id="RHEA-COMP:17342"/>
        <dbReference type="ChEBI" id="CHEBI:43474"/>
        <dbReference type="ChEBI" id="CHEBI:57930"/>
        <dbReference type="ChEBI" id="CHEBI:140395"/>
        <dbReference type="EC" id="2.7.7.8"/>
    </reaction>
</comment>
<dbReference type="PROSITE" id="PS50084">
    <property type="entry name" value="KH_TYPE_1"/>
    <property type="match status" value="1"/>
</dbReference>
<feature type="compositionally biased region" description="Basic and acidic residues" evidence="9">
    <location>
        <begin position="712"/>
        <end position="745"/>
    </location>
</feature>
<dbReference type="InterPro" id="IPR004087">
    <property type="entry name" value="KH_dom"/>
</dbReference>
<evidence type="ECO:0000256" key="6">
    <source>
        <dbReference type="ARBA" id="ARBA00022842"/>
    </source>
</evidence>
<comment type="function">
    <text evidence="8">Involved in mRNA degradation. Catalyzes the phosphorolysis of single-stranded polyribonucleotides processively in the 3'- to 5'-direction.</text>
</comment>
<organism evidence="11 12">
    <name type="scientific">Desulfovibrio desulfuricans</name>
    <dbReference type="NCBI Taxonomy" id="876"/>
    <lineage>
        <taxon>Bacteria</taxon>
        <taxon>Pseudomonadati</taxon>
        <taxon>Thermodesulfobacteriota</taxon>
        <taxon>Desulfovibrionia</taxon>
        <taxon>Desulfovibrionales</taxon>
        <taxon>Desulfovibrionaceae</taxon>
        <taxon>Desulfovibrio</taxon>
    </lineage>
</organism>
<dbReference type="InterPro" id="IPR015848">
    <property type="entry name" value="PNPase_PH_RNA-bd_bac/org-type"/>
</dbReference>
<dbReference type="PROSITE" id="PS50126">
    <property type="entry name" value="S1"/>
    <property type="match status" value="1"/>
</dbReference>
<dbReference type="RefSeq" id="WP_136400773.1">
    <property type="nucleotide sequence ID" value="NZ_CP036295.1"/>
</dbReference>
<feature type="binding site" evidence="8">
    <location>
        <position position="494"/>
    </location>
    <ligand>
        <name>Mg(2+)</name>
        <dbReference type="ChEBI" id="CHEBI:18420"/>
    </ligand>
</feature>
<evidence type="ECO:0000256" key="5">
    <source>
        <dbReference type="ARBA" id="ARBA00022723"/>
    </source>
</evidence>
<dbReference type="InterPro" id="IPR027408">
    <property type="entry name" value="PNPase/RNase_PH_dom_sf"/>
</dbReference>
<dbReference type="SUPFAM" id="SSF54211">
    <property type="entry name" value="Ribosomal protein S5 domain 2-like"/>
    <property type="match status" value="2"/>
</dbReference>
<accession>A0A4P7UJX7</accession>
<dbReference type="InterPro" id="IPR020568">
    <property type="entry name" value="Ribosomal_Su5_D2-typ_SF"/>
</dbReference>
<reference evidence="11 12" key="1">
    <citation type="submission" date="2019-02" db="EMBL/GenBank/DDBJ databases">
        <title>Complete Genome Sequence of Desulfovibrio desulfuricans IC1, a Sulfonate Utilizing Anaerobe.</title>
        <authorList>
            <person name="Day L.A."/>
            <person name="De Leon K.B."/>
            <person name="Wall J.D."/>
        </authorList>
    </citation>
    <scope>NUCLEOTIDE SEQUENCE [LARGE SCALE GENOMIC DNA]</scope>
    <source>
        <strain evidence="11 12">IC1</strain>
    </source>
</reference>
<dbReference type="InterPro" id="IPR012340">
    <property type="entry name" value="NA-bd_OB-fold"/>
</dbReference>
<dbReference type="GO" id="GO:0000287">
    <property type="term" value="F:magnesium ion binding"/>
    <property type="evidence" value="ECO:0007669"/>
    <property type="project" value="UniProtKB-UniRule"/>
</dbReference>
<keyword evidence="7 8" id="KW-0694">RNA-binding</keyword>
<dbReference type="Pfam" id="PF03726">
    <property type="entry name" value="PNPase"/>
    <property type="match status" value="1"/>
</dbReference>
<dbReference type="GO" id="GO:0006396">
    <property type="term" value="P:RNA processing"/>
    <property type="evidence" value="ECO:0007669"/>
    <property type="project" value="InterPro"/>
</dbReference>
<comment type="cofactor">
    <cofactor evidence="8">
        <name>Mg(2+)</name>
        <dbReference type="ChEBI" id="CHEBI:18420"/>
    </cofactor>
</comment>
<proteinExistence type="inferred from homology"/>
<dbReference type="Pfam" id="PF01138">
    <property type="entry name" value="RNase_PH"/>
    <property type="match status" value="2"/>
</dbReference>
<keyword evidence="2 8" id="KW-0963">Cytoplasm</keyword>
<dbReference type="CDD" id="cd11363">
    <property type="entry name" value="RNase_PH_PNPase_1"/>
    <property type="match status" value="1"/>
</dbReference>
<dbReference type="Pfam" id="PF00575">
    <property type="entry name" value="S1"/>
    <property type="match status" value="1"/>
</dbReference>
<dbReference type="FunFam" id="3.30.1370.10:FF:000001">
    <property type="entry name" value="Polyribonucleotide nucleotidyltransferase"/>
    <property type="match status" value="1"/>
</dbReference>
<keyword evidence="3 8" id="KW-0808">Transferase</keyword>
<dbReference type="InterPro" id="IPR001247">
    <property type="entry name" value="ExoRNase_PH_dom1"/>
</dbReference>
<dbReference type="SMART" id="SM00322">
    <property type="entry name" value="KH"/>
    <property type="match status" value="1"/>
</dbReference>
<dbReference type="CDD" id="cd11364">
    <property type="entry name" value="RNase_PH_PNPase_2"/>
    <property type="match status" value="1"/>
</dbReference>
<evidence type="ECO:0000256" key="3">
    <source>
        <dbReference type="ARBA" id="ARBA00022679"/>
    </source>
</evidence>
<dbReference type="GO" id="GO:0003723">
    <property type="term" value="F:RNA binding"/>
    <property type="evidence" value="ECO:0007669"/>
    <property type="project" value="UniProtKB-UniRule"/>
</dbReference>
<dbReference type="PANTHER" id="PTHR11252">
    <property type="entry name" value="POLYRIBONUCLEOTIDE NUCLEOTIDYLTRANSFERASE"/>
    <property type="match status" value="1"/>
</dbReference>
<feature type="binding site" evidence="8">
    <location>
        <position position="500"/>
    </location>
    <ligand>
        <name>Mg(2+)</name>
        <dbReference type="ChEBI" id="CHEBI:18420"/>
    </ligand>
</feature>
<dbReference type="NCBIfam" id="NF008805">
    <property type="entry name" value="PRK11824.1"/>
    <property type="match status" value="1"/>
</dbReference>
<dbReference type="OrthoDB" id="9804305at2"/>
<dbReference type="SUPFAM" id="SSF55666">
    <property type="entry name" value="Ribonuclease PH domain 2-like"/>
    <property type="match status" value="2"/>
</dbReference>
<dbReference type="AlphaFoldDB" id="A0A4P7UJX7"/>
<dbReference type="InterPro" id="IPR003029">
    <property type="entry name" value="S1_domain"/>
</dbReference>
<evidence type="ECO:0000256" key="1">
    <source>
        <dbReference type="ARBA" id="ARBA00007404"/>
    </source>
</evidence>
<evidence type="ECO:0000256" key="7">
    <source>
        <dbReference type="ARBA" id="ARBA00022884"/>
    </source>
</evidence>
<evidence type="ECO:0000313" key="11">
    <source>
        <dbReference type="EMBL" id="QCC86713.1"/>
    </source>
</evidence>
<dbReference type="GO" id="GO:0000175">
    <property type="term" value="F:3'-5'-RNA exonuclease activity"/>
    <property type="evidence" value="ECO:0007669"/>
    <property type="project" value="TreeGrafter"/>
</dbReference>
<name>A0A4P7UJX7_DESDE</name>
<evidence type="ECO:0000259" key="10">
    <source>
        <dbReference type="PROSITE" id="PS50126"/>
    </source>
</evidence>
<comment type="similarity">
    <text evidence="1 8">Belongs to the polyribonucleotide nucleotidyltransferase family.</text>
</comment>
<dbReference type="PIRSF" id="PIRSF005499">
    <property type="entry name" value="PNPase"/>
    <property type="match status" value="1"/>
</dbReference>
<keyword evidence="6 8" id="KW-0460">Magnesium</keyword>
<comment type="subcellular location">
    <subcellularLocation>
        <location evidence="8">Cytoplasm</location>
    </subcellularLocation>
</comment>
<evidence type="ECO:0000256" key="4">
    <source>
        <dbReference type="ARBA" id="ARBA00022695"/>
    </source>
</evidence>
<feature type="domain" description="S1 motif" evidence="10">
    <location>
        <begin position="630"/>
        <end position="704"/>
    </location>
</feature>
<keyword evidence="5 8" id="KW-0479">Metal-binding</keyword>
<dbReference type="GO" id="GO:0006402">
    <property type="term" value="P:mRNA catabolic process"/>
    <property type="evidence" value="ECO:0007669"/>
    <property type="project" value="UniProtKB-UniRule"/>
</dbReference>
<dbReference type="InterPro" id="IPR012162">
    <property type="entry name" value="PNPase"/>
</dbReference>
<dbReference type="FunFam" id="3.30.230.70:FF:000002">
    <property type="entry name" value="Polyribonucleotide nucleotidyltransferase"/>
    <property type="match status" value="1"/>
</dbReference>
<evidence type="ECO:0000256" key="9">
    <source>
        <dbReference type="SAM" id="MobiDB-lite"/>
    </source>
</evidence>
<dbReference type="SUPFAM" id="SSF50249">
    <property type="entry name" value="Nucleic acid-binding proteins"/>
    <property type="match status" value="1"/>
</dbReference>